<dbReference type="KEGG" id="cvn:111119026"/>
<dbReference type="PANTHER" id="PTHR12217:SF4">
    <property type="entry name" value="EUKARYOTIC TRANSLATION INITIATION FACTOR 2D"/>
    <property type="match status" value="1"/>
</dbReference>
<dbReference type="NCBIfam" id="TIGR00451">
    <property type="entry name" value="unchar_dom_2"/>
    <property type="match status" value="1"/>
</dbReference>
<dbReference type="SUPFAM" id="SSF88697">
    <property type="entry name" value="PUA domain-like"/>
    <property type="match status" value="1"/>
</dbReference>
<dbReference type="Gene3D" id="3.30.780.10">
    <property type="entry name" value="SUI1-like domain"/>
    <property type="match status" value="1"/>
</dbReference>
<dbReference type="GO" id="GO:0001731">
    <property type="term" value="P:formation of translation preinitiation complex"/>
    <property type="evidence" value="ECO:0007669"/>
    <property type="project" value="InterPro"/>
</dbReference>
<evidence type="ECO:0000259" key="5">
    <source>
        <dbReference type="PROSITE" id="PS51925"/>
    </source>
</evidence>
<feature type="region of interest" description="Disordered" evidence="3">
    <location>
        <begin position="186"/>
        <end position="274"/>
    </location>
</feature>
<protein>
    <submittedName>
        <fullName evidence="7">Eukaryotic translation initiation factor 2D-like</fullName>
    </submittedName>
</protein>
<dbReference type="InterPro" id="IPR036877">
    <property type="entry name" value="SUI1_dom_sf"/>
</dbReference>
<dbReference type="OrthoDB" id="199771at2759"/>
<feature type="domain" description="DM2" evidence="5">
    <location>
        <begin position="394"/>
        <end position="480"/>
    </location>
</feature>
<comment type="similarity">
    <text evidence="1">Belongs to the eIF2D family.</text>
</comment>
<dbReference type="PROSITE" id="PS51925">
    <property type="entry name" value="SWIB_MDM2"/>
    <property type="match status" value="1"/>
</dbReference>
<accession>A0A8B8CFQ7</accession>
<dbReference type="InterPro" id="IPR015947">
    <property type="entry name" value="PUA-like_sf"/>
</dbReference>
<dbReference type="GO" id="GO:0003743">
    <property type="term" value="F:translation initiation factor activity"/>
    <property type="evidence" value="ECO:0007669"/>
    <property type="project" value="InterPro"/>
</dbReference>
<dbReference type="SUPFAM" id="SSF55159">
    <property type="entry name" value="eIF1-like"/>
    <property type="match status" value="1"/>
</dbReference>
<evidence type="ECO:0000313" key="6">
    <source>
        <dbReference type="Proteomes" id="UP000694844"/>
    </source>
</evidence>
<dbReference type="InterPro" id="IPR041366">
    <property type="entry name" value="Pre-PUA"/>
</dbReference>
<dbReference type="Pfam" id="PF25304">
    <property type="entry name" value="WHD_eIF2D"/>
    <property type="match status" value="1"/>
</dbReference>
<dbReference type="CDD" id="cd11610">
    <property type="entry name" value="eIF2D_N"/>
    <property type="match status" value="1"/>
</dbReference>
<dbReference type="GeneID" id="111119026"/>
<name>A0A8B8CFQ7_CRAVI</name>
<dbReference type="PROSITE" id="PS50296">
    <property type="entry name" value="SUI1"/>
    <property type="match status" value="1"/>
</dbReference>
<dbReference type="InterPro" id="IPR048247">
    <property type="entry name" value="eIF2D_N"/>
</dbReference>
<dbReference type="CDD" id="cd11608">
    <property type="entry name" value="eIF2D_C"/>
    <property type="match status" value="1"/>
</dbReference>
<keyword evidence="2" id="KW-0963">Cytoplasm</keyword>
<dbReference type="InterPro" id="IPR003121">
    <property type="entry name" value="SWIB_MDM2_domain"/>
</dbReference>
<feature type="compositionally biased region" description="Polar residues" evidence="3">
    <location>
        <begin position="204"/>
        <end position="226"/>
    </location>
</feature>
<evidence type="ECO:0000256" key="2">
    <source>
        <dbReference type="ARBA" id="ARBA00022490"/>
    </source>
</evidence>
<dbReference type="InterPro" id="IPR036885">
    <property type="entry name" value="SWIB_MDM2_dom_sf"/>
</dbReference>
<dbReference type="GO" id="GO:0003723">
    <property type="term" value="F:RNA binding"/>
    <property type="evidence" value="ECO:0007669"/>
    <property type="project" value="InterPro"/>
</dbReference>
<dbReference type="Pfam" id="PF26291">
    <property type="entry name" value="SWIB_eIF2D"/>
    <property type="match status" value="1"/>
</dbReference>
<evidence type="ECO:0000256" key="1">
    <source>
        <dbReference type="ARBA" id="ARBA00010359"/>
    </source>
</evidence>
<dbReference type="RefSeq" id="XP_022314530.1">
    <property type="nucleotide sequence ID" value="XM_022458822.1"/>
</dbReference>
<dbReference type="InterPro" id="IPR048248">
    <property type="entry name" value="PUA_eIF2d-like"/>
</dbReference>
<dbReference type="InterPro" id="IPR039759">
    <property type="entry name" value="eIF2D_SUI1"/>
</dbReference>
<sequence length="591" mass="65128">MFLKPFRVKSQTSIKGSDRKKVRSALQQSFPTLSPEAASDIIPNKTEMTTAKISTHSGVNVLVYCVEKNPVLIDVDGVVYPSVYTLWKYPDLLPVFRTHSNVFSRLAGGADLMLPGVVVEGEITPKTFAHISKGEVCSISLVGNRSPIAVGTAAMSGSDMFDSAMRGKGVHVLHMVGDELWAFGDKSKPPLLPEKVEDPDTSAADESSNGDTGLIERSQSPQQEPSMSGEEAGPTQGAEEDPGEEEEDLTVSTEKMSLEEDVPKEESVDPSPGESMDDLFKLCFQCALKKSLKPTELPVLTSAFYKLHMVKFCPSDKHLDVKKSSYKKLSKFLKEMEKEGYIKVKELSKGVESITEMKKDHPELRHISPPEGATVMEKPAEAPISQYHPPRITEMLSVNAAVLPLVKDLGMQKGSAVTGSELRNIVNEYVRKNNLQNEKNKSKVTLDPMLASIVLNKGENDITQLSWEDLTSRLAGKMQNVFKVEFPGQPPIIRKGKMEEITLNVLQRGSNKKVTTVDNLDVFGMDLKEFAHEIQISIQCSCTVSQSSSNKMQVVIQGNQIAFVAELLTGKYRIPKKYIKGLEKAPKGKRK</sequence>
<dbReference type="InterPro" id="IPR058886">
    <property type="entry name" value="SWIB_eIF2D"/>
</dbReference>
<organism evidence="6 7">
    <name type="scientific">Crassostrea virginica</name>
    <name type="common">Eastern oyster</name>
    <dbReference type="NCBI Taxonomy" id="6565"/>
    <lineage>
        <taxon>Eukaryota</taxon>
        <taxon>Metazoa</taxon>
        <taxon>Spiralia</taxon>
        <taxon>Lophotrochozoa</taxon>
        <taxon>Mollusca</taxon>
        <taxon>Bivalvia</taxon>
        <taxon>Autobranchia</taxon>
        <taxon>Pteriomorphia</taxon>
        <taxon>Ostreida</taxon>
        <taxon>Ostreoidea</taxon>
        <taxon>Ostreidae</taxon>
        <taxon>Crassostrea</taxon>
    </lineage>
</organism>
<dbReference type="SUPFAM" id="SSF47592">
    <property type="entry name" value="SWIB/MDM2 domain"/>
    <property type="match status" value="1"/>
</dbReference>
<gene>
    <name evidence="7" type="primary">LOC111119026</name>
</gene>
<feature type="compositionally biased region" description="Acidic residues" evidence="3">
    <location>
        <begin position="238"/>
        <end position="249"/>
    </location>
</feature>
<dbReference type="AlphaFoldDB" id="A0A8B8CFQ7"/>
<evidence type="ECO:0000313" key="7">
    <source>
        <dbReference type="RefSeq" id="XP_022314530.1"/>
    </source>
</evidence>
<dbReference type="Proteomes" id="UP000694844">
    <property type="component" value="Chromosome 2"/>
</dbReference>
<dbReference type="InterPro" id="IPR039757">
    <property type="entry name" value="EIF2D"/>
</dbReference>
<dbReference type="InterPro" id="IPR057429">
    <property type="entry name" value="WH_eIF2D"/>
</dbReference>
<dbReference type="Pfam" id="PF17832">
    <property type="entry name" value="Pre-PUA"/>
    <property type="match status" value="1"/>
</dbReference>
<dbReference type="Pfam" id="PF26292">
    <property type="entry name" value="PUA_elF2D"/>
    <property type="match status" value="1"/>
</dbReference>
<dbReference type="InterPro" id="IPR001950">
    <property type="entry name" value="SUI1"/>
</dbReference>
<feature type="domain" description="SUI1" evidence="4">
    <location>
        <begin position="501"/>
        <end position="572"/>
    </location>
</feature>
<dbReference type="Gene3D" id="1.10.245.10">
    <property type="entry name" value="SWIB/MDM2 domain"/>
    <property type="match status" value="1"/>
</dbReference>
<reference evidence="7" key="1">
    <citation type="submission" date="2025-08" db="UniProtKB">
        <authorList>
            <consortium name="RefSeq"/>
        </authorList>
    </citation>
    <scope>IDENTIFICATION</scope>
    <source>
        <tissue evidence="7">Whole sample</tissue>
    </source>
</reference>
<keyword evidence="6" id="KW-1185">Reference proteome</keyword>
<evidence type="ECO:0000256" key="3">
    <source>
        <dbReference type="SAM" id="MobiDB-lite"/>
    </source>
</evidence>
<dbReference type="PANTHER" id="PTHR12217">
    <property type="entry name" value="EUKARYOTIC TRANSLATION INITIATION FACTOR 2D"/>
    <property type="match status" value="1"/>
</dbReference>
<proteinExistence type="inferred from homology"/>
<dbReference type="PROSITE" id="PS50890">
    <property type="entry name" value="PUA"/>
    <property type="match status" value="1"/>
</dbReference>
<evidence type="ECO:0000259" key="4">
    <source>
        <dbReference type="PROSITE" id="PS50296"/>
    </source>
</evidence>
<dbReference type="InterPro" id="IPR004521">
    <property type="entry name" value="Uncharacterised_CHP00451"/>
</dbReference>
<dbReference type="CDD" id="cd21156">
    <property type="entry name" value="PUA_eIF2d-like"/>
    <property type="match status" value="1"/>
</dbReference>
<dbReference type="Gene3D" id="3.10.400.20">
    <property type="match status" value="1"/>
</dbReference>
<dbReference type="FunFam" id="3.10.400.20:FF:000002">
    <property type="entry name" value="Eukaryotic translation initiation factor 2D"/>
    <property type="match status" value="1"/>
</dbReference>
<dbReference type="Pfam" id="PF01253">
    <property type="entry name" value="SUI1"/>
    <property type="match status" value="1"/>
</dbReference>